<dbReference type="InterPro" id="IPR012338">
    <property type="entry name" value="Beta-lactam/transpept-like"/>
</dbReference>
<dbReference type="Gene3D" id="3.40.710.10">
    <property type="entry name" value="DD-peptidase/beta-lactamase superfamily"/>
    <property type="match status" value="1"/>
</dbReference>
<dbReference type="SUPFAM" id="SSF56601">
    <property type="entry name" value="beta-lactamase/transpeptidase-like"/>
    <property type="match status" value="1"/>
</dbReference>
<reference evidence="4" key="1">
    <citation type="journal article" date="2019" name="Int. J. Syst. Evol. Microbiol.">
        <title>The Global Catalogue of Microorganisms (GCM) 10K type strain sequencing project: providing services to taxonomists for standard genome sequencing and annotation.</title>
        <authorList>
            <consortium name="The Broad Institute Genomics Platform"/>
            <consortium name="The Broad Institute Genome Sequencing Center for Infectious Disease"/>
            <person name="Wu L."/>
            <person name="Ma J."/>
        </authorList>
    </citation>
    <scope>NUCLEOTIDE SEQUENCE [LARGE SCALE GENOMIC DNA]</scope>
    <source>
        <strain evidence="4">JCM 18053</strain>
    </source>
</reference>
<keyword evidence="1" id="KW-0732">Signal</keyword>
<proteinExistence type="predicted"/>
<evidence type="ECO:0000313" key="3">
    <source>
        <dbReference type="EMBL" id="GAA5141381.1"/>
    </source>
</evidence>
<dbReference type="InterPro" id="IPR050789">
    <property type="entry name" value="Diverse_Enzym_Activities"/>
</dbReference>
<gene>
    <name evidence="3" type="ORF">GCM10023213_25400</name>
</gene>
<feature type="signal peptide" evidence="1">
    <location>
        <begin position="1"/>
        <end position="20"/>
    </location>
</feature>
<accession>A0ABP9P5Y7</accession>
<protein>
    <recommendedName>
        <fullName evidence="2">Beta-lactamase-related domain-containing protein</fullName>
    </recommendedName>
</protein>
<keyword evidence="4" id="KW-1185">Reference proteome</keyword>
<dbReference type="Pfam" id="PF00144">
    <property type="entry name" value="Beta-lactamase"/>
    <property type="match status" value="1"/>
</dbReference>
<comment type="caution">
    <text evidence="3">The sequence shown here is derived from an EMBL/GenBank/DDBJ whole genome shotgun (WGS) entry which is preliminary data.</text>
</comment>
<dbReference type="PANTHER" id="PTHR43283:SF3">
    <property type="entry name" value="BETA-LACTAMASE FAMILY PROTEIN (AFU_ORTHOLOGUE AFUA_5G07500)"/>
    <property type="match status" value="1"/>
</dbReference>
<feature type="chain" id="PRO_5047241999" description="Beta-lactamase-related domain-containing protein" evidence="1">
    <location>
        <begin position="21"/>
        <end position="441"/>
    </location>
</feature>
<evidence type="ECO:0000256" key="1">
    <source>
        <dbReference type="SAM" id="SignalP"/>
    </source>
</evidence>
<dbReference type="EMBL" id="BAABIA010000005">
    <property type="protein sequence ID" value="GAA5141381.1"/>
    <property type="molecule type" value="Genomic_DNA"/>
</dbReference>
<dbReference type="PANTHER" id="PTHR43283">
    <property type="entry name" value="BETA-LACTAMASE-RELATED"/>
    <property type="match status" value="1"/>
</dbReference>
<dbReference type="InterPro" id="IPR001466">
    <property type="entry name" value="Beta-lactam-related"/>
</dbReference>
<dbReference type="Proteomes" id="UP001499852">
    <property type="component" value="Unassembled WGS sequence"/>
</dbReference>
<sequence length="441" mass="48775">MKYRLFLGLLLALAVPNSYSRTWTEASSGKKIEADFVSADASSVKIAVRGGASFTLELSRLSPEDQVFVQQQITPASRAVLSESKIKDRFEEVKKLTAEEIPVSGEEHPALTTVDAAVRQFMVEKGVPAVTFAISKNGKIVHDRAFGWADSAMKTPLQPGVKMRIASMTKPVVKAAIQTLIAEGKLKAEDLVFTVLDLDQYKEAKGCDPHWKNVTIQHLLDHKGGWDRDTSGDLTTRSTLMTDLFRLKPDELEPMHVVRYGLTLPLDFDPGAKEVYCNYGYILLVRVIEKLSGQKFVDYLQLTVCKTAKAPSFSLSSSDARERQAGEIWYCYHPEYPKEQVPLPFRTEARDGAGVLACTAADYCRFLGAYWISGLPRKPGARYSYTFNGSHPGVTAICAQRADGINYAAIANRREGGKTDWNSDLRKLIDAALNPVAAELE</sequence>
<dbReference type="RefSeq" id="WP_345736747.1">
    <property type="nucleotide sequence ID" value="NZ_BAABIA010000005.1"/>
</dbReference>
<name>A0ABP9P5Y7_9BACT</name>
<feature type="domain" description="Beta-lactamase-related" evidence="2">
    <location>
        <begin position="114"/>
        <end position="367"/>
    </location>
</feature>
<evidence type="ECO:0000259" key="2">
    <source>
        <dbReference type="Pfam" id="PF00144"/>
    </source>
</evidence>
<dbReference type="Gene3D" id="2.30.30.700">
    <property type="entry name" value="SLA1 homology domain 1"/>
    <property type="match status" value="1"/>
</dbReference>
<evidence type="ECO:0000313" key="4">
    <source>
        <dbReference type="Proteomes" id="UP001499852"/>
    </source>
</evidence>
<organism evidence="3 4">
    <name type="scientific">Prosthecobacter algae</name>
    <dbReference type="NCBI Taxonomy" id="1144682"/>
    <lineage>
        <taxon>Bacteria</taxon>
        <taxon>Pseudomonadati</taxon>
        <taxon>Verrucomicrobiota</taxon>
        <taxon>Verrucomicrobiia</taxon>
        <taxon>Verrucomicrobiales</taxon>
        <taxon>Verrucomicrobiaceae</taxon>
        <taxon>Prosthecobacter</taxon>
    </lineage>
</organism>